<name>F0ZQA4_DICPU</name>
<dbReference type="Proteomes" id="UP000001064">
    <property type="component" value="Unassembled WGS sequence"/>
</dbReference>
<sequence>MANRTKLMSQIFINNSSYGPILLNNKTVNLYNNLFGFDITKDIFFSESYLLSCFNKINSYFFKPKPSHTLITSNQAPFYSPYLIIKYLFLFIIKPEMVIDTNYINHNCKLLSMYNPFPKLDIVLTKNIESLEIIQNNDSIINISGKENIKKLTLQMPSFPQELFNKCTFKNLKEIEFKNMNFNDLNINLPQSLTIILFTNCENYKAPDNFGLYFDSKTPTVFFKNNNNNNNSNSNSDLESVNIY</sequence>
<dbReference type="VEuPathDB" id="AmoebaDB:DICPUDRAFT_92330"/>
<evidence type="ECO:0000313" key="2">
    <source>
        <dbReference type="EMBL" id="EGC33870.1"/>
    </source>
</evidence>
<evidence type="ECO:0000256" key="1">
    <source>
        <dbReference type="SAM" id="MobiDB-lite"/>
    </source>
</evidence>
<keyword evidence="3" id="KW-1185">Reference proteome</keyword>
<dbReference type="KEGG" id="dpp:DICPUDRAFT_92330"/>
<accession>F0ZQA4</accession>
<feature type="compositionally biased region" description="Low complexity" evidence="1">
    <location>
        <begin position="225"/>
        <end position="236"/>
    </location>
</feature>
<evidence type="ECO:0000313" key="3">
    <source>
        <dbReference type="Proteomes" id="UP000001064"/>
    </source>
</evidence>
<organism evidence="2 3">
    <name type="scientific">Dictyostelium purpureum</name>
    <name type="common">Slime mold</name>
    <dbReference type="NCBI Taxonomy" id="5786"/>
    <lineage>
        <taxon>Eukaryota</taxon>
        <taxon>Amoebozoa</taxon>
        <taxon>Evosea</taxon>
        <taxon>Eumycetozoa</taxon>
        <taxon>Dictyostelia</taxon>
        <taxon>Dictyosteliales</taxon>
        <taxon>Dictyosteliaceae</taxon>
        <taxon>Dictyostelium</taxon>
    </lineage>
</organism>
<proteinExistence type="predicted"/>
<dbReference type="AlphaFoldDB" id="F0ZQA4"/>
<reference evidence="3" key="1">
    <citation type="journal article" date="2011" name="Genome Biol.">
        <title>Comparative genomics of the social amoebae Dictyostelium discoideum and Dictyostelium purpureum.</title>
        <authorList>
            <consortium name="US DOE Joint Genome Institute (JGI-PGF)"/>
            <person name="Sucgang R."/>
            <person name="Kuo A."/>
            <person name="Tian X."/>
            <person name="Salerno W."/>
            <person name="Parikh A."/>
            <person name="Feasley C.L."/>
            <person name="Dalin E."/>
            <person name="Tu H."/>
            <person name="Huang E."/>
            <person name="Barry K."/>
            <person name="Lindquist E."/>
            <person name="Shapiro H."/>
            <person name="Bruce D."/>
            <person name="Schmutz J."/>
            <person name="Salamov A."/>
            <person name="Fey P."/>
            <person name="Gaudet P."/>
            <person name="Anjard C."/>
            <person name="Babu M.M."/>
            <person name="Basu S."/>
            <person name="Bushmanova Y."/>
            <person name="van der Wel H."/>
            <person name="Katoh-Kurasawa M."/>
            <person name="Dinh C."/>
            <person name="Coutinho P.M."/>
            <person name="Saito T."/>
            <person name="Elias M."/>
            <person name="Schaap P."/>
            <person name="Kay R.R."/>
            <person name="Henrissat B."/>
            <person name="Eichinger L."/>
            <person name="Rivero F."/>
            <person name="Putnam N.H."/>
            <person name="West C.M."/>
            <person name="Loomis W.F."/>
            <person name="Chisholm R.L."/>
            <person name="Shaulsky G."/>
            <person name="Strassmann J.E."/>
            <person name="Queller D.C."/>
            <person name="Kuspa A."/>
            <person name="Grigoriev I.V."/>
        </authorList>
    </citation>
    <scope>NUCLEOTIDE SEQUENCE [LARGE SCALE GENOMIC DNA]</scope>
    <source>
        <strain evidence="3">QSDP1</strain>
    </source>
</reference>
<protein>
    <submittedName>
        <fullName evidence="2">Expressed protein</fullName>
    </submittedName>
</protein>
<feature type="region of interest" description="Disordered" evidence="1">
    <location>
        <begin position="225"/>
        <end position="244"/>
    </location>
</feature>
<gene>
    <name evidence="2" type="ORF">DICPUDRAFT_92330</name>
</gene>
<dbReference type="InParanoid" id="F0ZQA4"/>
<dbReference type="RefSeq" id="XP_003289608.1">
    <property type="nucleotide sequence ID" value="XM_003289560.1"/>
</dbReference>
<dbReference type="EMBL" id="GL871122">
    <property type="protein sequence ID" value="EGC33870.1"/>
    <property type="molecule type" value="Genomic_DNA"/>
</dbReference>
<dbReference type="GeneID" id="10502784"/>